<keyword evidence="3 7" id="KW-0547">Nucleotide-binding</keyword>
<comment type="caution">
    <text evidence="11">The sequence shown here is derived from an EMBL/GenBank/DDBJ whole genome shotgun (WGS) entry which is preliminary data.</text>
</comment>
<keyword evidence="12" id="KW-1185">Reference proteome</keyword>
<dbReference type="Pfam" id="PF08299">
    <property type="entry name" value="Bac_DnaA_C"/>
    <property type="match status" value="1"/>
</dbReference>
<evidence type="ECO:0000256" key="7">
    <source>
        <dbReference type="RuleBase" id="RU000577"/>
    </source>
</evidence>
<comment type="function">
    <text evidence="7">Plays an essential role in the initiation and regulation of chromosomal replication. ATP-DnaA binds to the origin of replication (oriC) to initiate formation of the DNA replication initiation complex once per cell cycle. Binds the DnaA box (a 9 base pair repeat at the origin) and separates the double-stranded (ds)DNA. Forms a right-handed helical filament on oriC DNA; dsDNA binds to the exterior of the filament while single-stranded (ss)DNA is stabiized in the filament's interior. The ATP-DnaA-oriC complex binds and stabilizes one strand of the AT-rich DNA unwinding element (DUE), permitting loading of DNA polymerase. After initiation quickly degrades to an ADP-DnaA complex that is not apt for DNA replication. Binds acidic phospholipids.</text>
</comment>
<dbReference type="GO" id="GO:0008289">
    <property type="term" value="F:lipid binding"/>
    <property type="evidence" value="ECO:0007669"/>
    <property type="project" value="UniProtKB-KW"/>
</dbReference>
<gene>
    <name evidence="11" type="primary">dnaA_2</name>
    <name evidence="11" type="ORF">CA85_37440</name>
</gene>
<dbReference type="OrthoDB" id="9807019at2"/>
<dbReference type="PRINTS" id="PR00051">
    <property type="entry name" value="DNAA"/>
</dbReference>
<dbReference type="EMBL" id="SJPK01000010">
    <property type="protein sequence ID" value="TWT64611.1"/>
    <property type="molecule type" value="Genomic_DNA"/>
</dbReference>
<evidence type="ECO:0000256" key="3">
    <source>
        <dbReference type="ARBA" id="ARBA00022741"/>
    </source>
</evidence>
<dbReference type="GO" id="GO:0005886">
    <property type="term" value="C:plasma membrane"/>
    <property type="evidence" value="ECO:0007669"/>
    <property type="project" value="TreeGrafter"/>
</dbReference>
<dbReference type="CDD" id="cd00009">
    <property type="entry name" value="AAA"/>
    <property type="match status" value="1"/>
</dbReference>
<dbReference type="InterPro" id="IPR013317">
    <property type="entry name" value="DnaA_dom"/>
</dbReference>
<feature type="domain" description="AAA+ ATPase" evidence="9">
    <location>
        <begin position="71"/>
        <end position="234"/>
    </location>
</feature>
<evidence type="ECO:0000313" key="11">
    <source>
        <dbReference type="EMBL" id="TWT64611.1"/>
    </source>
</evidence>
<evidence type="ECO:0000256" key="2">
    <source>
        <dbReference type="ARBA" id="ARBA00022705"/>
    </source>
</evidence>
<dbReference type="SMART" id="SM00382">
    <property type="entry name" value="AAA"/>
    <property type="match status" value="1"/>
</dbReference>
<dbReference type="PANTHER" id="PTHR30050">
    <property type="entry name" value="CHROMOSOMAL REPLICATION INITIATOR PROTEIN DNAA"/>
    <property type="match status" value="1"/>
</dbReference>
<dbReference type="InterPro" id="IPR013159">
    <property type="entry name" value="DnaA_C"/>
</dbReference>
<dbReference type="GO" id="GO:0006275">
    <property type="term" value="P:regulation of DNA replication"/>
    <property type="evidence" value="ECO:0007669"/>
    <property type="project" value="InterPro"/>
</dbReference>
<dbReference type="Gene3D" id="3.40.50.300">
    <property type="entry name" value="P-loop containing nucleotide triphosphate hydrolases"/>
    <property type="match status" value="1"/>
</dbReference>
<keyword evidence="5" id="KW-0446">Lipid-binding</keyword>
<dbReference type="Gene3D" id="1.10.1750.10">
    <property type="match status" value="1"/>
</dbReference>
<dbReference type="InterPro" id="IPR003593">
    <property type="entry name" value="AAA+_ATPase"/>
</dbReference>
<feature type="domain" description="Chromosomal replication initiator DnaA C-terminal" evidence="10">
    <location>
        <begin position="312"/>
        <end position="381"/>
    </location>
</feature>
<keyword evidence="1" id="KW-0963">Cytoplasm</keyword>
<evidence type="ECO:0000259" key="10">
    <source>
        <dbReference type="SMART" id="SM00760"/>
    </source>
</evidence>
<dbReference type="SUPFAM" id="SSF52540">
    <property type="entry name" value="P-loop containing nucleoside triphosphate hydrolases"/>
    <property type="match status" value="1"/>
</dbReference>
<evidence type="ECO:0000256" key="6">
    <source>
        <dbReference type="ARBA" id="ARBA00023125"/>
    </source>
</evidence>
<dbReference type="PANTHER" id="PTHR30050:SF2">
    <property type="entry name" value="CHROMOSOMAL REPLICATION INITIATOR PROTEIN DNAA"/>
    <property type="match status" value="1"/>
</dbReference>
<protein>
    <recommendedName>
        <fullName evidence="7">Chromosomal replication initiator protein DnaA</fullName>
    </recommendedName>
</protein>
<name>A0A5C5XQ57_9BACT</name>
<dbReference type="GO" id="GO:0006270">
    <property type="term" value="P:DNA replication initiation"/>
    <property type="evidence" value="ECO:0007669"/>
    <property type="project" value="InterPro"/>
</dbReference>
<reference evidence="11 12" key="1">
    <citation type="submission" date="2019-02" db="EMBL/GenBank/DDBJ databases">
        <title>Deep-cultivation of Planctomycetes and their phenomic and genomic characterization uncovers novel biology.</title>
        <authorList>
            <person name="Wiegand S."/>
            <person name="Jogler M."/>
            <person name="Boedeker C."/>
            <person name="Pinto D."/>
            <person name="Vollmers J."/>
            <person name="Rivas-Marin E."/>
            <person name="Kohn T."/>
            <person name="Peeters S.H."/>
            <person name="Heuer A."/>
            <person name="Rast P."/>
            <person name="Oberbeckmann S."/>
            <person name="Bunk B."/>
            <person name="Jeske O."/>
            <person name="Meyerdierks A."/>
            <person name="Storesund J.E."/>
            <person name="Kallscheuer N."/>
            <person name="Luecker S."/>
            <person name="Lage O.M."/>
            <person name="Pohl T."/>
            <person name="Merkel B.J."/>
            <person name="Hornburger P."/>
            <person name="Mueller R.-W."/>
            <person name="Bruemmer F."/>
            <person name="Labrenz M."/>
            <person name="Spormann A.M."/>
            <person name="Op Den Camp H."/>
            <person name="Overmann J."/>
            <person name="Amann R."/>
            <person name="Jetten M.S.M."/>
            <person name="Mascher T."/>
            <person name="Medema M.H."/>
            <person name="Devos D.P."/>
            <person name="Kaster A.-K."/>
            <person name="Ovreas L."/>
            <person name="Rohde M."/>
            <person name="Galperin M.Y."/>
            <person name="Jogler C."/>
        </authorList>
    </citation>
    <scope>NUCLEOTIDE SEQUENCE [LARGE SCALE GENOMIC DNA]</scope>
    <source>
        <strain evidence="11 12">CA85</strain>
    </source>
</reference>
<dbReference type="GO" id="GO:0005524">
    <property type="term" value="F:ATP binding"/>
    <property type="evidence" value="ECO:0007669"/>
    <property type="project" value="UniProtKB-KW"/>
</dbReference>
<keyword evidence="2 7" id="KW-0235">DNA replication</keyword>
<proteinExistence type="inferred from homology"/>
<evidence type="ECO:0000256" key="4">
    <source>
        <dbReference type="ARBA" id="ARBA00022840"/>
    </source>
</evidence>
<sequence>MGGLFLIVSESLVVTPSPPAVSSFPLERPSLRRRRREAPVVRPVTPLFYYGRENRLAGYVCDQTVSPLLEIARPLLLVGPPGVGKTALALHLAQRIGIDSVWDQLSDPAAPAESSGSGRSSATAGVTSKVLSSRVLYQPAVDFAREFASSIDSKDMPRMRKNLDDACVWVIDDLHLIADKAPAQEELAARLEARDAAGRITIVTCRRLPSEIRGLRPPLVSRTLPGLTVELRPPEGDARKAILRELILTHLPDAEPDTWALLDGGLPTNVSVRELEAGVKQVAMWCRMNASPVCAEALASAGGPVGEQESVSIKSITSAVARSLGVKSSEMRSGSRRQNIVRARSLAMWLSRQLTDSSLSQIGDAFGGRDHSTVLHAIRKMEAAFDDDADLRRAADQITERFA</sequence>
<evidence type="ECO:0000313" key="12">
    <source>
        <dbReference type="Proteomes" id="UP000318053"/>
    </source>
</evidence>
<dbReference type="InterPro" id="IPR020591">
    <property type="entry name" value="Chromosome_initiator_DnaA-like"/>
</dbReference>
<dbReference type="GO" id="GO:0003688">
    <property type="term" value="F:DNA replication origin binding"/>
    <property type="evidence" value="ECO:0007669"/>
    <property type="project" value="InterPro"/>
</dbReference>
<dbReference type="Proteomes" id="UP000318053">
    <property type="component" value="Unassembled WGS sequence"/>
</dbReference>
<dbReference type="InterPro" id="IPR010921">
    <property type="entry name" value="Trp_repressor/repl_initiator"/>
</dbReference>
<comment type="similarity">
    <text evidence="8">Belongs to the DnaA family.</text>
</comment>
<dbReference type="CDD" id="cd06571">
    <property type="entry name" value="Bac_DnaA_C"/>
    <property type="match status" value="1"/>
</dbReference>
<dbReference type="SUPFAM" id="SSF48295">
    <property type="entry name" value="TrpR-like"/>
    <property type="match status" value="1"/>
</dbReference>
<dbReference type="InterPro" id="IPR018312">
    <property type="entry name" value="Chromosome_initiator_DnaA_CS"/>
</dbReference>
<accession>A0A5C5XQ57</accession>
<evidence type="ECO:0000259" key="9">
    <source>
        <dbReference type="SMART" id="SM00382"/>
    </source>
</evidence>
<evidence type="ECO:0000256" key="5">
    <source>
        <dbReference type="ARBA" id="ARBA00023121"/>
    </source>
</evidence>
<organism evidence="11 12">
    <name type="scientific">Allorhodopirellula solitaria</name>
    <dbReference type="NCBI Taxonomy" id="2527987"/>
    <lineage>
        <taxon>Bacteria</taxon>
        <taxon>Pseudomonadati</taxon>
        <taxon>Planctomycetota</taxon>
        <taxon>Planctomycetia</taxon>
        <taxon>Pirellulales</taxon>
        <taxon>Pirellulaceae</taxon>
        <taxon>Allorhodopirellula</taxon>
    </lineage>
</organism>
<dbReference type="InterPro" id="IPR027417">
    <property type="entry name" value="P-loop_NTPase"/>
</dbReference>
<dbReference type="AlphaFoldDB" id="A0A5C5XQ57"/>
<keyword evidence="4 7" id="KW-0067">ATP-binding</keyword>
<keyword evidence="6 7" id="KW-0238">DNA-binding</keyword>
<evidence type="ECO:0000256" key="8">
    <source>
        <dbReference type="RuleBase" id="RU004227"/>
    </source>
</evidence>
<dbReference type="PROSITE" id="PS01008">
    <property type="entry name" value="DNAA"/>
    <property type="match status" value="1"/>
</dbReference>
<evidence type="ECO:0000256" key="1">
    <source>
        <dbReference type="ARBA" id="ARBA00022490"/>
    </source>
</evidence>
<dbReference type="SMART" id="SM00760">
    <property type="entry name" value="Bac_DnaA_C"/>
    <property type="match status" value="1"/>
</dbReference>
<dbReference type="Pfam" id="PF00308">
    <property type="entry name" value="Bac_DnaA"/>
    <property type="match status" value="1"/>
</dbReference>